<evidence type="ECO:0000256" key="2">
    <source>
        <dbReference type="ARBA" id="ARBA00023002"/>
    </source>
</evidence>
<proteinExistence type="inferred from homology"/>
<dbReference type="InterPro" id="IPR003680">
    <property type="entry name" value="Flavodoxin_fold"/>
</dbReference>
<feature type="domain" description="Flavodoxin-like fold" evidence="3">
    <location>
        <begin position="3"/>
        <end position="180"/>
    </location>
</feature>
<sequence length="191" mass="21912">MMKKVLVINANPKQTSLCQSLADRYAKIASEKHQIQQINMADMSFDMDLQQGYDTELPLEDDLKAFQQKVMWAEHIVIISPVWWGTVPAKFKGAIDRTFLPGFAFKYQDGKAIPQKLLSGRTSELIITLDTPPFWYKYVNGNPIYKQLKHAILSFTGIKNQRSIYLGPVLNASETRRQSWFERVSKQAAQL</sequence>
<organism evidence="4 5">
    <name type="scientific">Photobacterium gaetbulicola</name>
    <dbReference type="NCBI Taxonomy" id="1295392"/>
    <lineage>
        <taxon>Bacteria</taxon>
        <taxon>Pseudomonadati</taxon>
        <taxon>Pseudomonadota</taxon>
        <taxon>Gammaproteobacteria</taxon>
        <taxon>Vibrionales</taxon>
        <taxon>Vibrionaceae</taxon>
        <taxon>Photobacterium</taxon>
    </lineage>
</organism>
<evidence type="ECO:0000259" key="3">
    <source>
        <dbReference type="Pfam" id="PF02525"/>
    </source>
</evidence>
<keyword evidence="2" id="KW-0560">Oxidoreductase</keyword>
<evidence type="ECO:0000313" key="4">
    <source>
        <dbReference type="EMBL" id="KHT60223.1"/>
    </source>
</evidence>
<gene>
    <name evidence="4" type="ORF">RJ45_23635</name>
</gene>
<protein>
    <submittedName>
        <fullName evidence="4">NAD(P)H dehydrogenase</fullName>
    </submittedName>
</protein>
<dbReference type="PANTHER" id="PTHR10204:SF34">
    <property type="entry name" value="NAD(P)H DEHYDROGENASE [QUINONE] 1 ISOFORM 1"/>
    <property type="match status" value="1"/>
</dbReference>
<dbReference type="AlphaFoldDB" id="A0A0B9FUL4"/>
<comment type="caution">
    <text evidence="4">The sequence shown here is derived from an EMBL/GenBank/DDBJ whole genome shotgun (WGS) entry which is preliminary data.</text>
</comment>
<dbReference type="InterPro" id="IPR029039">
    <property type="entry name" value="Flavoprotein-like_sf"/>
</dbReference>
<dbReference type="EMBL" id="JWLZ01000209">
    <property type="protein sequence ID" value="KHT60223.1"/>
    <property type="molecule type" value="Genomic_DNA"/>
</dbReference>
<evidence type="ECO:0000256" key="1">
    <source>
        <dbReference type="ARBA" id="ARBA00006252"/>
    </source>
</evidence>
<dbReference type="Gene3D" id="3.40.50.360">
    <property type="match status" value="1"/>
</dbReference>
<comment type="similarity">
    <text evidence="1">Belongs to the NAD(P)H dehydrogenase (quinone) family.</text>
</comment>
<dbReference type="Proteomes" id="UP000031278">
    <property type="component" value="Unassembled WGS sequence"/>
</dbReference>
<evidence type="ECO:0000313" key="5">
    <source>
        <dbReference type="Proteomes" id="UP000031278"/>
    </source>
</evidence>
<name>A0A0B9FUL4_9GAMM</name>
<dbReference type="Pfam" id="PF02525">
    <property type="entry name" value="Flavodoxin_2"/>
    <property type="match status" value="1"/>
</dbReference>
<dbReference type="PANTHER" id="PTHR10204">
    <property type="entry name" value="NAD P H OXIDOREDUCTASE-RELATED"/>
    <property type="match status" value="1"/>
</dbReference>
<dbReference type="GO" id="GO:0003955">
    <property type="term" value="F:NAD(P)H dehydrogenase (quinone) activity"/>
    <property type="evidence" value="ECO:0007669"/>
    <property type="project" value="TreeGrafter"/>
</dbReference>
<dbReference type="SUPFAM" id="SSF52218">
    <property type="entry name" value="Flavoproteins"/>
    <property type="match status" value="1"/>
</dbReference>
<dbReference type="InterPro" id="IPR051545">
    <property type="entry name" value="NAD(P)H_dehydrogenase_qn"/>
</dbReference>
<dbReference type="GO" id="GO:0005829">
    <property type="term" value="C:cytosol"/>
    <property type="evidence" value="ECO:0007669"/>
    <property type="project" value="TreeGrafter"/>
</dbReference>
<reference evidence="4 5" key="1">
    <citation type="submission" date="2014-12" db="EMBL/GenBank/DDBJ databases">
        <title>Genome sequencing of Photobacterium gaetbulicola AD005a.</title>
        <authorList>
            <person name="Adrian T.G.S."/>
            <person name="Chan K.G."/>
        </authorList>
    </citation>
    <scope>NUCLEOTIDE SEQUENCE [LARGE SCALE GENOMIC DNA]</scope>
    <source>
        <strain evidence="4 5">AD005a</strain>
    </source>
</reference>
<accession>A0A0B9FUL4</accession>